<dbReference type="GO" id="GO:0006417">
    <property type="term" value="P:regulation of translation"/>
    <property type="evidence" value="ECO:0007669"/>
    <property type="project" value="UniProtKB-KW"/>
</dbReference>
<dbReference type="STRING" id="77586.A0A0D9X9U1"/>
<evidence type="ECO:0000256" key="5">
    <source>
        <dbReference type="ARBA" id="ARBA00022884"/>
    </source>
</evidence>
<dbReference type="PROSITE" id="PS50303">
    <property type="entry name" value="PUM_HD"/>
    <property type="match status" value="1"/>
</dbReference>
<dbReference type="EnsemblPlants" id="LPERR08G17430.2">
    <property type="protein sequence ID" value="LPERR08G17430.2"/>
    <property type="gene ID" value="LPERR08G17430"/>
</dbReference>
<evidence type="ECO:0000256" key="1">
    <source>
        <dbReference type="ARBA" id="ARBA00004496"/>
    </source>
</evidence>
<evidence type="ECO:0000256" key="3">
    <source>
        <dbReference type="ARBA" id="ARBA00022737"/>
    </source>
</evidence>
<dbReference type="InterPro" id="IPR033712">
    <property type="entry name" value="Pumilio_RNA-bd"/>
</dbReference>
<evidence type="ECO:0000256" key="6">
    <source>
        <dbReference type="ARBA" id="ARBA00055193"/>
    </source>
</evidence>
<dbReference type="eggNOG" id="KOG1488">
    <property type="taxonomic scope" value="Eukaryota"/>
</dbReference>
<accession>A0A0D9X9U1</accession>
<dbReference type="SMART" id="SM00025">
    <property type="entry name" value="Pumilio"/>
    <property type="match status" value="8"/>
</dbReference>
<feature type="repeat" description="Pumilio" evidence="7">
    <location>
        <begin position="1754"/>
        <end position="1795"/>
    </location>
</feature>
<evidence type="ECO:0000259" key="9">
    <source>
        <dbReference type="PROSITE" id="PS50303"/>
    </source>
</evidence>
<evidence type="ECO:0000256" key="4">
    <source>
        <dbReference type="ARBA" id="ARBA00022845"/>
    </source>
</evidence>
<evidence type="ECO:0000313" key="10">
    <source>
        <dbReference type="EnsemblPlants" id="LPERR08G17430.3"/>
    </source>
</evidence>
<dbReference type="EnsemblPlants" id="LPERR08G17430.3">
    <property type="protein sequence ID" value="LPERR08G17430.3"/>
    <property type="gene ID" value="LPERR08G17430"/>
</dbReference>
<feature type="compositionally biased region" description="Basic and acidic residues" evidence="8">
    <location>
        <begin position="328"/>
        <end position="338"/>
    </location>
</feature>
<dbReference type="InterPro" id="IPR001313">
    <property type="entry name" value="Pumilio_RNA-bd_rpt"/>
</dbReference>
<dbReference type="CDD" id="cd07920">
    <property type="entry name" value="Pumilio"/>
    <property type="match status" value="1"/>
</dbReference>
<dbReference type="FunFam" id="1.25.10.10:FF:000004">
    <property type="entry name" value="Pumilio homolog 1 isoform 2"/>
    <property type="match status" value="1"/>
</dbReference>
<evidence type="ECO:0000256" key="7">
    <source>
        <dbReference type="PROSITE-ProRule" id="PRU00317"/>
    </source>
</evidence>
<protein>
    <recommendedName>
        <fullName evidence="9">PUM-HD domain-containing protein</fullName>
    </recommendedName>
</protein>
<dbReference type="Gramene" id="LPERR08G17430.4">
    <property type="protein sequence ID" value="LPERR08G17430.4"/>
    <property type="gene ID" value="LPERR08G17430"/>
</dbReference>
<dbReference type="Gene3D" id="1.25.10.10">
    <property type="entry name" value="Leucine-rich Repeat Variant"/>
    <property type="match status" value="1"/>
</dbReference>
<keyword evidence="5" id="KW-0694">RNA-binding</keyword>
<feature type="compositionally biased region" description="Acidic residues" evidence="8">
    <location>
        <begin position="284"/>
        <end position="309"/>
    </location>
</feature>
<feature type="repeat" description="Pumilio" evidence="7">
    <location>
        <begin position="1718"/>
        <end position="1753"/>
    </location>
</feature>
<feature type="repeat" description="Pumilio" evidence="7">
    <location>
        <begin position="1537"/>
        <end position="1572"/>
    </location>
</feature>
<feature type="repeat" description="Pumilio" evidence="7">
    <location>
        <begin position="1573"/>
        <end position="1608"/>
    </location>
</feature>
<feature type="repeat" description="Pumilio" evidence="7">
    <location>
        <begin position="1682"/>
        <end position="1717"/>
    </location>
</feature>
<dbReference type="Gramene" id="LPERR08G17430.3">
    <property type="protein sequence ID" value="LPERR08G17430.3"/>
    <property type="gene ID" value="LPERR08G17430"/>
</dbReference>
<dbReference type="Pfam" id="PF04782">
    <property type="entry name" value="DUF632"/>
    <property type="match status" value="1"/>
</dbReference>
<dbReference type="PANTHER" id="PTHR12537:SF119">
    <property type="entry name" value="PUMILIO HOMOLOG 6, CHLOROPLASTIC"/>
    <property type="match status" value="1"/>
</dbReference>
<dbReference type="PANTHER" id="PTHR12537">
    <property type="entry name" value="RNA BINDING PROTEIN PUMILIO-RELATED"/>
    <property type="match status" value="1"/>
</dbReference>
<keyword evidence="11" id="KW-1185">Reference proteome</keyword>
<dbReference type="Proteomes" id="UP000032180">
    <property type="component" value="Chromosome 8"/>
</dbReference>
<feature type="compositionally biased region" description="Basic and acidic residues" evidence="8">
    <location>
        <begin position="274"/>
        <end position="283"/>
    </location>
</feature>
<keyword evidence="4" id="KW-0810">Translation regulation</keyword>
<feature type="repeat" description="Pumilio" evidence="7">
    <location>
        <begin position="1501"/>
        <end position="1536"/>
    </location>
</feature>
<feature type="compositionally biased region" description="Basic and acidic residues" evidence="8">
    <location>
        <begin position="696"/>
        <end position="712"/>
    </location>
</feature>
<feature type="compositionally biased region" description="Polar residues" evidence="8">
    <location>
        <begin position="185"/>
        <end position="196"/>
    </location>
</feature>
<feature type="region of interest" description="Disordered" evidence="8">
    <location>
        <begin position="256"/>
        <end position="350"/>
    </location>
</feature>
<dbReference type="SUPFAM" id="SSF48371">
    <property type="entry name" value="ARM repeat"/>
    <property type="match status" value="1"/>
</dbReference>
<feature type="compositionally biased region" description="Pro residues" evidence="8">
    <location>
        <begin position="158"/>
        <end position="169"/>
    </location>
</feature>
<evidence type="ECO:0000313" key="11">
    <source>
        <dbReference type="Proteomes" id="UP000032180"/>
    </source>
</evidence>
<organism evidence="10 11">
    <name type="scientific">Leersia perrieri</name>
    <dbReference type="NCBI Taxonomy" id="77586"/>
    <lineage>
        <taxon>Eukaryota</taxon>
        <taxon>Viridiplantae</taxon>
        <taxon>Streptophyta</taxon>
        <taxon>Embryophyta</taxon>
        <taxon>Tracheophyta</taxon>
        <taxon>Spermatophyta</taxon>
        <taxon>Magnoliopsida</taxon>
        <taxon>Liliopsida</taxon>
        <taxon>Poales</taxon>
        <taxon>Poaceae</taxon>
        <taxon>BOP clade</taxon>
        <taxon>Oryzoideae</taxon>
        <taxon>Oryzeae</taxon>
        <taxon>Oryzinae</taxon>
        <taxon>Leersia</taxon>
    </lineage>
</organism>
<proteinExistence type="predicted"/>
<reference evidence="10" key="3">
    <citation type="submission" date="2015-04" db="UniProtKB">
        <authorList>
            <consortium name="EnsemblPlants"/>
        </authorList>
    </citation>
    <scope>IDENTIFICATION</scope>
</reference>
<feature type="region of interest" description="Disordered" evidence="8">
    <location>
        <begin position="670"/>
        <end position="733"/>
    </location>
</feature>
<dbReference type="GO" id="GO:0003729">
    <property type="term" value="F:mRNA binding"/>
    <property type="evidence" value="ECO:0007669"/>
    <property type="project" value="UniProtKB-ARBA"/>
</dbReference>
<feature type="domain" description="PUM-HD" evidence="9">
    <location>
        <begin position="1481"/>
        <end position="1821"/>
    </location>
</feature>
<dbReference type="InterPro" id="IPR016024">
    <property type="entry name" value="ARM-type_fold"/>
</dbReference>
<keyword evidence="3" id="KW-0677">Repeat</keyword>
<feature type="compositionally biased region" description="Low complexity" evidence="8">
    <location>
        <begin position="1081"/>
        <end position="1116"/>
    </location>
</feature>
<dbReference type="PROSITE" id="PS50302">
    <property type="entry name" value="PUM"/>
    <property type="match status" value="8"/>
</dbReference>
<reference evidence="10 11" key="2">
    <citation type="submission" date="2013-12" db="EMBL/GenBank/DDBJ databases">
        <authorList>
            <person name="Yu Y."/>
            <person name="Lee S."/>
            <person name="de Baynast K."/>
            <person name="Wissotski M."/>
            <person name="Liu L."/>
            <person name="Talag J."/>
            <person name="Goicoechea J."/>
            <person name="Angelova A."/>
            <person name="Jetty R."/>
            <person name="Kudrna D."/>
            <person name="Golser W."/>
            <person name="Rivera L."/>
            <person name="Zhang J."/>
            <person name="Wing R."/>
        </authorList>
    </citation>
    <scope>NUCLEOTIDE SEQUENCE</scope>
</reference>
<feature type="region of interest" description="Disordered" evidence="8">
    <location>
        <begin position="151"/>
        <end position="217"/>
    </location>
</feature>
<dbReference type="GO" id="GO:0005737">
    <property type="term" value="C:cytoplasm"/>
    <property type="evidence" value="ECO:0007669"/>
    <property type="project" value="UniProtKB-SubCell"/>
</dbReference>
<dbReference type="InterPro" id="IPR006867">
    <property type="entry name" value="DUF632"/>
</dbReference>
<feature type="compositionally biased region" description="Polar residues" evidence="8">
    <location>
        <begin position="1001"/>
        <end position="1018"/>
    </location>
</feature>
<dbReference type="EnsemblPlants" id="LPERR08G17430.4">
    <property type="protein sequence ID" value="LPERR08G17430.4"/>
    <property type="gene ID" value="LPERR08G17430"/>
</dbReference>
<comment type="function">
    <text evidence="6">Sequence-specific RNA-binding protein that regulates translation and mRNA stability by binding the 3'-UTR of target mRNAs. Binds the APUM-binding elements (APBEs) in the 3'-UTR mRNA sequence of CLV1, PNH, WUS and FAS2.</text>
</comment>
<keyword evidence="2" id="KW-0963">Cytoplasm</keyword>
<sequence>MGCAASRLEDEEAVKMCRDRREFIKQALEQRNRFASAHFAYIESLRRVSMALQRFVAGDDHHELIFDPFISPLKHQKPELLGLPYGSYEKRTIHVSRYLRSGPNPSVSVEEQLRPVETIRIESHYPMDNYGGNSMDRFFAAPAHSSPMRPSSYYTPPYDRPNYPPPSPQEPVRNSYYMPYDRSSYPLSSPQEPTRTSYYASYDRPSYPPPSPQEQESSQWDFFWNPFSSLDNFAYPRPRSSYDNVVTDDELARLQRVREEEGIPELEEEDDECQEHGQMHQKEEEEEEEEEDDDDDDSDDDDDDDECEHSDDKCMAPNGGACPVKTEPNGKPETKGFESKGVQGEPRNKGEHEIKAHKKELMRNKVANAEDTPGFTVYLNRRPASLIEAMRDIDSQFLGICDAAKEISVMLEASRAQYSTSNDLSAKMLNPVALLRSASSRSSSSRFLLAPTSSIEDLYDNETNSCYSEESCSTMSGSHHSTLDRLYTWEKKLYKEVKAGERLRIDYEKRLNHLRNQDVKGDEPSSVDKTRAALRSLQTRMKVSIHTVQSISRRIEILRDEELQPQVMELVQGLSRMWRAMAERHKAQKRTIDDAKLLFLQRNPAAATAIAMAAASPPDAGAPAPPPAAGGMAGRVLCAGMAAVTGAMGEFADASADSYDALVSAVAAGAGAGAPPERGKDETLRPPPQPQPAIIRVRETVREKDKERETHSRAVARHQPRRQGLSQSRPEPSGAASLFSPLCSFPSFFAFPRETLAATPLSLFLSLSPPRLSPPPPANTPGGCDGAGGLISSASFLRRTTPAPPPLCGCPPRPATARSEMATESAVRLIGGTGAGNWSKDYGAFDSSLGSLSGEGLGFVDNNSGIYGGWRESVPNRSGSAPPSMEGSLAALGHMAGQQGGNLDVSLGGKLGNMADSSKSEEQLRADPAYCDYYGSKVNLNPRLPPPLMSRESRRFMNRVGKVQEWRVVSQDDSNKGSLFIPRSTLSTHTEEPEDDRSPGLDSSSAEDAQVSGKSGSNFDSHCMNLGDFSSETFQQNAASLYDSSSHPSNSNTGNGVSDYSDINSSTNFSPDAVKTSSLNSWTPVPVTSTVRSTHSNDISSSSVPSSSCPDSSISVQTSQQEKPSIGIKLGNDVPGSGSVLTELDTVNSNMKNLRISVDSHGTIHVKQQWQDNVMQQYGPSPVQGDSIQMIPQGAHVPHVPFVDNLSHTQLKLSTSDMQHFLPPPPPGMTTPFYAPNSFGSPYYQNLHPASVLPTPFGTAGYALSGSALPPVITSYAPQGSVATPVDSPITPSFSGRPSGFPSTGNFSAGTEFVQPYKIYGQQLGVAMQQSIPDPNYFQFFQHPSLLPYAGMNQYNTMGPRVSVVGNPADSFDPPKALPQPTYPSDQRLQLPRPGVYNSPAARRAGSAPNYQSTFSQPTSPYVGATMTYPTSPVFQGQPFTGVFSPGRRNDSARFQTPSRNMTANPGIQGQREREKFDDPKACSFLEELKSNRARRVELSDIVGRIVEYSADQHGSRFIQQKLENCTAEEKASVFAEVLPHASSLMTDVFGNYVIQKFFEHGTPEQRRDLATKLAGHVLPLSLQMYGCRVIQKALEVMELDQKIELVRELDGNIMRCVRDQNGNHVIQKCIECVPTEHIGFVVSAFRGQVASLSMHPYGCRVIQRVLEHCGGDSQGQCIIDEILQSACVLAQDQYGNYVTQHVLERGKGHERAQIISKLAGQVITMSQNKFASNVIEKCFQHGDIAERDLLIREIVEQTEGNDNLLAMMKDQYANYVVQKILETCNEKQRELLLSRVKGHMQALRKYTYGKHIVSRVEQLCGEGDTESDT</sequence>
<dbReference type="Pfam" id="PF00806">
    <property type="entry name" value="PUF"/>
    <property type="match status" value="8"/>
</dbReference>
<evidence type="ECO:0000256" key="2">
    <source>
        <dbReference type="ARBA" id="ARBA00022490"/>
    </source>
</evidence>
<name>A0A0D9X9U1_9ORYZ</name>
<dbReference type="InterPro" id="IPR006868">
    <property type="entry name" value="DUF630"/>
</dbReference>
<reference evidence="10 11" key="1">
    <citation type="submission" date="2012-08" db="EMBL/GenBank/DDBJ databases">
        <title>Oryza genome evolution.</title>
        <authorList>
            <person name="Wing R.A."/>
        </authorList>
    </citation>
    <scope>NUCLEOTIDE SEQUENCE</scope>
</reference>
<dbReference type="InterPro" id="IPR033133">
    <property type="entry name" value="PUM-HD"/>
</dbReference>
<dbReference type="InterPro" id="IPR011989">
    <property type="entry name" value="ARM-like"/>
</dbReference>
<feature type="repeat" description="Pumilio" evidence="7">
    <location>
        <begin position="1609"/>
        <end position="1644"/>
    </location>
</feature>
<comment type="subcellular location">
    <subcellularLocation>
        <location evidence="1">Cytoplasm</location>
    </subcellularLocation>
</comment>
<dbReference type="Gramene" id="LPERR08G17430.2">
    <property type="protein sequence ID" value="LPERR08G17430.2"/>
    <property type="gene ID" value="LPERR08G17430"/>
</dbReference>
<feature type="region of interest" description="Disordered" evidence="8">
    <location>
        <begin position="1072"/>
        <end position="1131"/>
    </location>
</feature>
<feature type="compositionally biased region" description="Acidic residues" evidence="8">
    <location>
        <begin position="262"/>
        <end position="273"/>
    </location>
</feature>
<feature type="region of interest" description="Disordered" evidence="8">
    <location>
        <begin position="1367"/>
        <end position="1392"/>
    </location>
</feature>
<evidence type="ECO:0000256" key="8">
    <source>
        <dbReference type="SAM" id="MobiDB-lite"/>
    </source>
</evidence>
<feature type="region of interest" description="Disordered" evidence="8">
    <location>
        <begin position="971"/>
        <end position="1018"/>
    </location>
</feature>
<dbReference type="Pfam" id="PF04783">
    <property type="entry name" value="DUF630"/>
    <property type="match status" value="1"/>
</dbReference>
<feature type="repeat" description="Pumilio" evidence="7">
    <location>
        <begin position="1645"/>
        <end position="1681"/>
    </location>
</feature>